<dbReference type="RefSeq" id="WP_271789102.1">
    <property type="nucleotide sequence ID" value="NZ_CAMXCM010000001.1"/>
</dbReference>
<accession>A0A9W4X5T2</accession>
<name>A0A9W4X5T2_9PROT</name>
<protein>
    <submittedName>
        <fullName evidence="1">Uncharacterized protein</fullName>
    </submittedName>
</protein>
<gene>
    <name evidence="2" type="ORF">R53529_LOCUS664</name>
    <name evidence="1" type="ORF">R53530_LOCUS437</name>
</gene>
<reference evidence="1" key="1">
    <citation type="submission" date="2022-10" db="EMBL/GenBank/DDBJ databases">
        <authorList>
            <person name="Botero Cardona J."/>
        </authorList>
    </citation>
    <scope>NUCLEOTIDE SEQUENCE</scope>
    <source>
        <strain evidence="1">LMG 31819</strain>
        <strain evidence="2">R-53529</strain>
    </source>
</reference>
<dbReference type="EMBL" id="CAMXCS010000001">
    <property type="protein sequence ID" value="CAI3933398.1"/>
    <property type="molecule type" value="Genomic_DNA"/>
</dbReference>
<dbReference type="Proteomes" id="UP001154259">
    <property type="component" value="Unassembled WGS sequence"/>
</dbReference>
<sequence length="173" mass="20126">MIEIIGKDGGILQLEVNYTSCGGIEYTFYYKNNDIFFMCKDDYCDDDYLWDFKRDLKELLKNKQNSTIPEKIYQESDTWLTIQLKTMFPFLSGKTSGSLIKENEHDSCSFHFVYPDATLECKKIEDSSDYLIEFEFIDPNIVQDIVEGMLALKGSLTVTRAALWDFHQDLLSL</sequence>
<dbReference type="Proteomes" id="UP001154255">
    <property type="component" value="Unassembled WGS sequence"/>
</dbReference>
<organism evidence="1 3">
    <name type="scientific">Commensalibacter communis</name>
    <dbReference type="NCBI Taxonomy" id="2972786"/>
    <lineage>
        <taxon>Bacteria</taxon>
        <taxon>Pseudomonadati</taxon>
        <taxon>Pseudomonadota</taxon>
        <taxon>Alphaproteobacteria</taxon>
        <taxon>Acetobacterales</taxon>
        <taxon>Acetobacteraceae</taxon>
    </lineage>
</organism>
<evidence type="ECO:0000313" key="1">
    <source>
        <dbReference type="EMBL" id="CAI3927598.1"/>
    </source>
</evidence>
<evidence type="ECO:0000313" key="3">
    <source>
        <dbReference type="Proteomes" id="UP001154255"/>
    </source>
</evidence>
<evidence type="ECO:0000313" key="4">
    <source>
        <dbReference type="Proteomes" id="UP001154259"/>
    </source>
</evidence>
<evidence type="ECO:0000313" key="2">
    <source>
        <dbReference type="EMBL" id="CAI3933398.1"/>
    </source>
</evidence>
<keyword evidence="4" id="KW-1185">Reference proteome</keyword>
<comment type="caution">
    <text evidence="1">The sequence shown here is derived from an EMBL/GenBank/DDBJ whole genome shotgun (WGS) entry which is preliminary data.</text>
</comment>
<dbReference type="EMBL" id="CAMXCM010000001">
    <property type="protein sequence ID" value="CAI3927598.1"/>
    <property type="molecule type" value="Genomic_DNA"/>
</dbReference>
<dbReference type="AlphaFoldDB" id="A0A9W4X5T2"/>
<proteinExistence type="predicted"/>